<dbReference type="EMBL" id="JAHRVA010000003">
    <property type="protein sequence ID" value="MBV2143474.1"/>
    <property type="molecule type" value="Genomic_DNA"/>
</dbReference>
<accession>A0A949UT12</accession>
<evidence type="ECO:0000256" key="1">
    <source>
        <dbReference type="ARBA" id="ARBA00009437"/>
    </source>
</evidence>
<reference evidence="6 7" key="1">
    <citation type="submission" date="2021-06" db="EMBL/GenBank/DDBJ databases">
        <title>Falsochrobactrum tianjin sp.nov., a new petroleum-degrading bacteria isolated from oily soils.</title>
        <authorList>
            <person name="Chen G."/>
            <person name="Chen H."/>
            <person name="Tian J."/>
            <person name="Qing J."/>
            <person name="Zhong L."/>
            <person name="Ma W."/>
            <person name="Song Y."/>
            <person name="Cui X."/>
            <person name="Yan B."/>
        </authorList>
    </citation>
    <scope>NUCLEOTIDE SEQUENCE [LARGE SCALE GENOMIC DNA]</scope>
    <source>
        <strain evidence="6 7">TDYN1</strain>
    </source>
</reference>
<dbReference type="RefSeq" id="WP_217677483.1">
    <property type="nucleotide sequence ID" value="NZ_JAHRVA010000003.1"/>
</dbReference>
<comment type="similarity">
    <text evidence="1">Belongs to the LysR transcriptional regulatory family.</text>
</comment>
<evidence type="ECO:0000256" key="4">
    <source>
        <dbReference type="ARBA" id="ARBA00023163"/>
    </source>
</evidence>
<sequence>MAGKRRNKAFFGTVSDTDLRLMRVFSKVVECGSFSAAETELGVGRSTISRHLSDLETRLGVRLCHRQRGRSGLRLTEQGSLALEYIEQLLIATNEFSINISSITDDIVGTLRVGVVDYTFSDPQNPLLDALHRYALFAPNVIIDISVGAPREIERKLIDGRLHCGIVMNYQMLPELSYERLYVERNTLYAGGNHPVARKIRNGEQVSEAEVYRYELIYRGYREADIQIDLKQRFARGPTVLETEAVDMLVRSGIYLGFLPSHTRSPQVDGCVEVLPHVFEYRYPINLVWSKNRDHSALLEEFLRIIRATKKDAAHSGF</sequence>
<keyword evidence="2" id="KW-0805">Transcription regulation</keyword>
<gene>
    <name evidence="6" type="ORF">KUG47_08185</name>
</gene>
<keyword evidence="7" id="KW-1185">Reference proteome</keyword>
<dbReference type="Pfam" id="PF03466">
    <property type="entry name" value="LysR_substrate"/>
    <property type="match status" value="1"/>
</dbReference>
<dbReference type="Pfam" id="PF00126">
    <property type="entry name" value="HTH_1"/>
    <property type="match status" value="1"/>
</dbReference>
<dbReference type="PANTHER" id="PTHR30126:SF98">
    <property type="entry name" value="HTH-TYPE TRANSCRIPTIONAL ACTIVATOR BAUR"/>
    <property type="match status" value="1"/>
</dbReference>
<dbReference type="CDD" id="cd05466">
    <property type="entry name" value="PBP2_LTTR_substrate"/>
    <property type="match status" value="1"/>
</dbReference>
<keyword evidence="3" id="KW-0238">DNA-binding</keyword>
<dbReference type="GO" id="GO:0003700">
    <property type="term" value="F:DNA-binding transcription factor activity"/>
    <property type="evidence" value="ECO:0007669"/>
    <property type="project" value="InterPro"/>
</dbReference>
<dbReference type="PROSITE" id="PS50931">
    <property type="entry name" value="HTH_LYSR"/>
    <property type="match status" value="1"/>
</dbReference>
<dbReference type="PANTHER" id="PTHR30126">
    <property type="entry name" value="HTH-TYPE TRANSCRIPTIONAL REGULATOR"/>
    <property type="match status" value="1"/>
</dbReference>
<name>A0A949UT12_9HYPH</name>
<dbReference type="AlphaFoldDB" id="A0A949UT12"/>
<dbReference type="GO" id="GO:0000976">
    <property type="term" value="F:transcription cis-regulatory region binding"/>
    <property type="evidence" value="ECO:0007669"/>
    <property type="project" value="TreeGrafter"/>
</dbReference>
<dbReference type="InterPro" id="IPR005119">
    <property type="entry name" value="LysR_subst-bd"/>
</dbReference>
<evidence type="ECO:0000256" key="2">
    <source>
        <dbReference type="ARBA" id="ARBA00023015"/>
    </source>
</evidence>
<organism evidence="6 7">
    <name type="scientific">Falsochrobactrum tianjinense</name>
    <dbReference type="NCBI Taxonomy" id="2706015"/>
    <lineage>
        <taxon>Bacteria</taxon>
        <taxon>Pseudomonadati</taxon>
        <taxon>Pseudomonadota</taxon>
        <taxon>Alphaproteobacteria</taxon>
        <taxon>Hyphomicrobiales</taxon>
        <taxon>Brucellaceae</taxon>
        <taxon>Falsochrobactrum</taxon>
    </lineage>
</organism>
<evidence type="ECO:0000313" key="6">
    <source>
        <dbReference type="EMBL" id="MBV2143474.1"/>
    </source>
</evidence>
<comment type="caution">
    <text evidence="6">The sequence shown here is derived from an EMBL/GenBank/DDBJ whole genome shotgun (WGS) entry which is preliminary data.</text>
</comment>
<evidence type="ECO:0000313" key="7">
    <source>
        <dbReference type="Proteomes" id="UP000752297"/>
    </source>
</evidence>
<evidence type="ECO:0000259" key="5">
    <source>
        <dbReference type="PROSITE" id="PS50931"/>
    </source>
</evidence>
<protein>
    <submittedName>
        <fullName evidence="6">LysR family transcriptional regulator</fullName>
    </submittedName>
</protein>
<feature type="domain" description="HTH lysR-type" evidence="5">
    <location>
        <begin position="17"/>
        <end position="76"/>
    </location>
</feature>
<proteinExistence type="inferred from homology"/>
<evidence type="ECO:0000256" key="3">
    <source>
        <dbReference type="ARBA" id="ARBA00023125"/>
    </source>
</evidence>
<keyword evidence="4" id="KW-0804">Transcription</keyword>
<dbReference type="Proteomes" id="UP000752297">
    <property type="component" value="Unassembled WGS sequence"/>
</dbReference>
<dbReference type="InterPro" id="IPR000847">
    <property type="entry name" value="LysR_HTH_N"/>
</dbReference>